<reference evidence="6" key="2">
    <citation type="submission" date="2017-09" db="EMBL/GenBank/DDBJ databases">
        <title>FDA dAtabase for Regulatory Grade micrObial Sequences (FDA-ARGOS): Supporting development and validation of Infectious Disease Dx tests.</title>
        <authorList>
            <person name="Minogue T."/>
            <person name="Wolcott M."/>
            <person name="Wasieloski L."/>
            <person name="Aguilar W."/>
            <person name="Moore D."/>
            <person name="Tallon L.J."/>
            <person name="Sadzewicz L."/>
            <person name="Ott S."/>
            <person name="Zhao X."/>
            <person name="Nagaraj S."/>
            <person name="Vavikolanu K."/>
            <person name="Aluvathingal J."/>
            <person name="Nadendla S."/>
            <person name="Sichtig H."/>
        </authorList>
    </citation>
    <scope>NUCLEOTIDE SEQUENCE</scope>
    <source>
        <strain evidence="6">FDAARGOS_387</strain>
    </source>
</reference>
<dbReference type="GO" id="GO:0006351">
    <property type="term" value="P:DNA-templated transcription"/>
    <property type="evidence" value="ECO:0007669"/>
    <property type="project" value="TreeGrafter"/>
</dbReference>
<keyword evidence="8" id="KW-1185">Reference proteome</keyword>
<dbReference type="InterPro" id="IPR036388">
    <property type="entry name" value="WH-like_DNA-bd_sf"/>
</dbReference>
<dbReference type="SUPFAM" id="SSF53850">
    <property type="entry name" value="Periplasmic binding protein-like II"/>
    <property type="match status" value="1"/>
</dbReference>
<proteinExistence type="inferred from homology"/>
<dbReference type="EMBL" id="PDDX01000001">
    <property type="protein sequence ID" value="PHI28939.1"/>
    <property type="molecule type" value="Genomic_DNA"/>
</dbReference>
<keyword evidence="2" id="KW-0805">Transcription regulation</keyword>
<evidence type="ECO:0000259" key="5">
    <source>
        <dbReference type="PROSITE" id="PS50931"/>
    </source>
</evidence>
<comment type="similarity">
    <text evidence="1">Belongs to the LysR transcriptional regulatory family.</text>
</comment>
<keyword evidence="4" id="KW-0804">Transcription</keyword>
<sequence>MFDKIIFFCTVVKLGSLSKAAEEFNISVSAASRWVAELEKEMGVSLLKRSTRRVSPSQTGMHLYEKFEPLMRQAREMIEEVVSTGNDYIGLIRIASTPLFATEYLVDIISAFLIEYPKIKVKLFINPFPVDLVDEVDFSIRAQATYKGKIDLDSSDVRKRLISEPLVTVASSVYLNDHPAPQTPEDLANHRCLYSKSLVSGNKWQFFLNGKMSIYNIPNFFECDNSEILKRLALNHAGIAYLPKSLVGEDIKQGRLISILDNYMASTFDISLFYKRREHYPARLSLFKDYLIEKLEARLATKRKAESP</sequence>
<dbReference type="STRING" id="1111728.GCA_000427805_01236"/>
<dbReference type="RefSeq" id="WP_029094339.1">
    <property type="nucleotide sequence ID" value="NZ_CAADJA010000002.1"/>
</dbReference>
<protein>
    <submittedName>
        <fullName evidence="7">D-malate degradation protein R</fullName>
    </submittedName>
    <submittedName>
        <fullName evidence="6">LysR family transcriptional regulator</fullName>
    </submittedName>
</protein>
<dbReference type="Pfam" id="PF00126">
    <property type="entry name" value="HTH_1"/>
    <property type="match status" value="1"/>
</dbReference>
<dbReference type="SUPFAM" id="SSF46785">
    <property type="entry name" value="Winged helix' DNA-binding domain"/>
    <property type="match status" value="1"/>
</dbReference>
<reference evidence="8" key="1">
    <citation type="submission" date="2017-09" db="EMBL/GenBank/DDBJ databases">
        <title>FDA dAtabase for Regulatory Grade micrObial Sequences (FDA-ARGOS): Supporting development and validation of Infectious Disease Dx tests.</title>
        <authorList>
            <person name="Minogue T."/>
            <person name="Wolcott M."/>
            <person name="Wasieloski L."/>
            <person name="Aguilar W."/>
            <person name="Moore D."/>
            <person name="Tallon L."/>
            <person name="Sadzewicz L."/>
            <person name="Ott S."/>
            <person name="Zhao X."/>
            <person name="Nagaraj S."/>
            <person name="Vavikolanu K."/>
            <person name="Aluvathingal J."/>
            <person name="Nadendla S."/>
            <person name="Sichtig H."/>
        </authorList>
    </citation>
    <scope>NUCLEOTIDE SEQUENCE [LARGE SCALE GENOMIC DNA]</scope>
    <source>
        <strain evidence="8">FDAARGOS_387</strain>
    </source>
</reference>
<evidence type="ECO:0000313" key="9">
    <source>
        <dbReference type="Proteomes" id="UP000373449"/>
    </source>
</evidence>
<evidence type="ECO:0000256" key="2">
    <source>
        <dbReference type="ARBA" id="ARBA00023015"/>
    </source>
</evidence>
<name>A0A2C6CQK4_9GAMM</name>
<reference evidence="7 9" key="3">
    <citation type="submission" date="2019-03" db="EMBL/GenBank/DDBJ databases">
        <authorList>
            <consortium name="Pathogen Informatics"/>
        </authorList>
    </citation>
    <scope>NUCLEOTIDE SEQUENCE [LARGE SCALE GENOMIC DNA]</scope>
    <source>
        <strain evidence="7 9">NCTC12282</strain>
    </source>
</reference>
<dbReference type="GO" id="GO:0043565">
    <property type="term" value="F:sequence-specific DNA binding"/>
    <property type="evidence" value="ECO:0007669"/>
    <property type="project" value="TreeGrafter"/>
</dbReference>
<evidence type="ECO:0000313" key="8">
    <source>
        <dbReference type="Proteomes" id="UP000224974"/>
    </source>
</evidence>
<dbReference type="Gene3D" id="3.40.190.290">
    <property type="match status" value="1"/>
</dbReference>
<dbReference type="OrthoDB" id="9110639at2"/>
<gene>
    <name evidence="7" type="primary">dmlR_7</name>
    <name evidence="6" type="ORF">CRN84_06235</name>
    <name evidence="7" type="ORF">NCTC12282_01999</name>
</gene>
<keyword evidence="3" id="KW-0238">DNA-binding</keyword>
<dbReference type="GO" id="GO:0003700">
    <property type="term" value="F:DNA-binding transcription factor activity"/>
    <property type="evidence" value="ECO:0007669"/>
    <property type="project" value="InterPro"/>
</dbReference>
<feature type="domain" description="HTH lysR-type" evidence="5">
    <location>
        <begin position="1"/>
        <end position="57"/>
    </location>
</feature>
<dbReference type="InterPro" id="IPR058163">
    <property type="entry name" value="LysR-type_TF_proteobact-type"/>
</dbReference>
<organism evidence="6 8">
    <name type="scientific">Budvicia aquatica</name>
    <dbReference type="NCBI Taxonomy" id="82979"/>
    <lineage>
        <taxon>Bacteria</taxon>
        <taxon>Pseudomonadati</taxon>
        <taxon>Pseudomonadota</taxon>
        <taxon>Gammaproteobacteria</taxon>
        <taxon>Enterobacterales</taxon>
        <taxon>Budviciaceae</taxon>
        <taxon>Budvicia</taxon>
    </lineage>
</organism>
<dbReference type="PANTHER" id="PTHR30537">
    <property type="entry name" value="HTH-TYPE TRANSCRIPTIONAL REGULATOR"/>
    <property type="match status" value="1"/>
</dbReference>
<dbReference type="PANTHER" id="PTHR30537:SF5">
    <property type="entry name" value="HTH-TYPE TRANSCRIPTIONAL ACTIVATOR TTDR-RELATED"/>
    <property type="match status" value="1"/>
</dbReference>
<dbReference type="Gene3D" id="1.10.10.10">
    <property type="entry name" value="Winged helix-like DNA-binding domain superfamily/Winged helix DNA-binding domain"/>
    <property type="match status" value="1"/>
</dbReference>
<dbReference type="Proteomes" id="UP000224974">
    <property type="component" value="Unassembled WGS sequence"/>
</dbReference>
<evidence type="ECO:0000256" key="4">
    <source>
        <dbReference type="ARBA" id="ARBA00023163"/>
    </source>
</evidence>
<evidence type="ECO:0000313" key="7">
    <source>
        <dbReference type="EMBL" id="VFS47065.1"/>
    </source>
</evidence>
<dbReference type="CDD" id="cd08422">
    <property type="entry name" value="PBP2_CrgA_like"/>
    <property type="match status" value="1"/>
</dbReference>
<dbReference type="FunFam" id="1.10.10.10:FF:000001">
    <property type="entry name" value="LysR family transcriptional regulator"/>
    <property type="match status" value="1"/>
</dbReference>
<evidence type="ECO:0000256" key="3">
    <source>
        <dbReference type="ARBA" id="ARBA00023125"/>
    </source>
</evidence>
<dbReference type="InterPro" id="IPR036390">
    <property type="entry name" value="WH_DNA-bd_sf"/>
</dbReference>
<dbReference type="InterPro" id="IPR000847">
    <property type="entry name" value="LysR_HTH_N"/>
</dbReference>
<evidence type="ECO:0000256" key="1">
    <source>
        <dbReference type="ARBA" id="ARBA00009437"/>
    </source>
</evidence>
<dbReference type="EMBL" id="CAADJA010000002">
    <property type="protein sequence ID" value="VFS47065.1"/>
    <property type="molecule type" value="Genomic_DNA"/>
</dbReference>
<dbReference type="PROSITE" id="PS50931">
    <property type="entry name" value="HTH_LYSR"/>
    <property type="match status" value="1"/>
</dbReference>
<accession>A0A2C6CQK4</accession>
<dbReference type="Pfam" id="PF03466">
    <property type="entry name" value="LysR_substrate"/>
    <property type="match status" value="1"/>
</dbReference>
<evidence type="ECO:0000313" key="6">
    <source>
        <dbReference type="EMBL" id="PHI28939.1"/>
    </source>
</evidence>
<dbReference type="InterPro" id="IPR005119">
    <property type="entry name" value="LysR_subst-bd"/>
</dbReference>
<dbReference type="Proteomes" id="UP000373449">
    <property type="component" value="Unassembled WGS sequence"/>
</dbReference>
<dbReference type="AlphaFoldDB" id="A0A2C6CQK4"/>